<dbReference type="InterPro" id="IPR027417">
    <property type="entry name" value="P-loop_NTPase"/>
</dbReference>
<organism evidence="4 5">
    <name type="scientific">Snodgrassella communis</name>
    <dbReference type="NCBI Taxonomy" id="2946699"/>
    <lineage>
        <taxon>Bacteria</taxon>
        <taxon>Pseudomonadati</taxon>
        <taxon>Pseudomonadota</taxon>
        <taxon>Betaproteobacteria</taxon>
        <taxon>Neisseriales</taxon>
        <taxon>Neisseriaceae</taxon>
        <taxon>Snodgrassella</taxon>
    </lineage>
</organism>
<proteinExistence type="predicted"/>
<accession>A0A836Z4R6</accession>
<dbReference type="Pfam" id="PF20469">
    <property type="entry name" value="OLD-like_TOPRIM"/>
    <property type="match status" value="1"/>
</dbReference>
<dbReference type="RefSeq" id="WP_051608118.1">
    <property type="nucleotide sequence ID" value="NZ_JFZV01000002.1"/>
</dbReference>
<reference evidence="4 5" key="1">
    <citation type="submission" date="2014-03" db="EMBL/GenBank/DDBJ databases">
        <title>The genomes of two eusocial bee gut symbionts.</title>
        <authorList>
            <person name="Kwong W.K."/>
            <person name="Engel P."/>
            <person name="Koch H."/>
            <person name="Moran N.A."/>
        </authorList>
    </citation>
    <scope>NUCLEOTIDE SEQUENCE [LARGE SCALE GENOMIC DNA]</scope>
    <source>
        <strain evidence="5">wkB29</strain>
    </source>
</reference>
<evidence type="ECO:0000259" key="3">
    <source>
        <dbReference type="Pfam" id="PF20469"/>
    </source>
</evidence>
<dbReference type="Gene3D" id="3.40.50.300">
    <property type="entry name" value="P-loop containing nucleotide triphosphate hydrolases"/>
    <property type="match status" value="1"/>
</dbReference>
<feature type="domain" description="OLD protein-like TOPRIM" evidence="3">
    <location>
        <begin position="514"/>
        <end position="577"/>
    </location>
</feature>
<sequence length="759" mass="87502">MYLQSFTIKNFRKFGENDNEVMFVNSKEICHNNSGQDSPPLVSPSSTLIIGKNNTGKTTITHALTMLTNNKLSIKSSDFNLSYLNNLIDTYIAAYQNEDESPQPDLKTPLETPKLEFELKIKLDNPADEYIHNLSQFMLIGNDYGKAIIIKAIYELKEEANFFAAVKTLVQQKRQEPSDKNSETPNDEKVDKRTLLEEILKLLDDKNQTEFKLSYKNKIDQEVKNFSLDKLLEINCIKANRHLNKNVLTGVFKRIVISLFSNEESDGLFNQELKDINDIITEKVEQKNKSISEILREIEQINHIDMKLSGNVTKDDILDNLIKYSFSDGDSYIPEDQFGLGYINLVNIIGEIIDYINSYEENSHRSRINLLLIEEPEAFMHPQMQEFFIKRIDLAVNKAIQQKSTDGTPAIPATQSLKCQIVITTHSSHIVNSKIHSSNSFDNINYLTTENRCSKVIPLYDKLLTESSQPSNSKSSKKSDAKSDSNNSSLDYKLDSNDLLFLKKHIKYKVSELFFSDAIILVEGRTEEMLLNYFLENDKDLKKYYISIFGIGGAYGKVYFRLIQQLKIPCLIITDIDIERFNCEKNKRCKKSCPKCKGETSKSKNIKQITSLLDRKTTNDTLKYLHKSYDLHENMQYTERDNVYFVFQKDQIEGQYATSLEEAIILTNYDNKIILKLLTKFFPKKSKNFIIDNKIKCESSYEIQQQISKNCGKTEFASMLLYNMIISDAESLCIRLPSYIDDGLKWLKNQLANYYGEKK</sequence>
<dbReference type="Pfam" id="PF13175">
    <property type="entry name" value="AAA_15"/>
    <property type="match status" value="1"/>
</dbReference>
<dbReference type="GO" id="GO:0004519">
    <property type="term" value="F:endonuclease activity"/>
    <property type="evidence" value="ECO:0007669"/>
    <property type="project" value="UniProtKB-KW"/>
</dbReference>
<evidence type="ECO:0000256" key="1">
    <source>
        <dbReference type="SAM" id="MobiDB-lite"/>
    </source>
</evidence>
<dbReference type="InterPro" id="IPR051396">
    <property type="entry name" value="Bact_Antivir_Def_Nuclease"/>
</dbReference>
<name>A0A836Z4R6_9NEIS</name>
<dbReference type="Proteomes" id="UP000027170">
    <property type="component" value="Unassembled WGS sequence"/>
</dbReference>
<evidence type="ECO:0000313" key="4">
    <source>
        <dbReference type="EMBL" id="KDN15458.1"/>
    </source>
</evidence>
<dbReference type="InterPro" id="IPR041685">
    <property type="entry name" value="AAA_GajA/Old/RecF-like"/>
</dbReference>
<dbReference type="OrthoDB" id="3322489at2"/>
<feature type="domain" description="Endonuclease GajA/Old nuclease/RecF-like AAA" evidence="2">
    <location>
        <begin position="1"/>
        <end position="431"/>
    </location>
</feature>
<dbReference type="EMBL" id="JFZV01000002">
    <property type="protein sequence ID" value="KDN15458.1"/>
    <property type="molecule type" value="Genomic_DNA"/>
</dbReference>
<evidence type="ECO:0000313" key="5">
    <source>
        <dbReference type="Proteomes" id="UP000027170"/>
    </source>
</evidence>
<dbReference type="PANTHER" id="PTHR43581">
    <property type="entry name" value="ATP/GTP PHOSPHATASE"/>
    <property type="match status" value="1"/>
</dbReference>
<keyword evidence="4" id="KW-0378">Hydrolase</keyword>
<evidence type="ECO:0000259" key="2">
    <source>
        <dbReference type="Pfam" id="PF13175"/>
    </source>
</evidence>
<dbReference type="InterPro" id="IPR034139">
    <property type="entry name" value="TOPRIM_OLD"/>
</dbReference>
<keyword evidence="5" id="KW-1185">Reference proteome</keyword>
<gene>
    <name evidence="4" type="ORF">SALWKB29_0562</name>
</gene>
<protein>
    <submittedName>
        <fullName evidence="4">Putative ATP-dependent endonuclease of the OLD family</fullName>
    </submittedName>
</protein>
<comment type="caution">
    <text evidence="4">The sequence shown here is derived from an EMBL/GenBank/DDBJ whole genome shotgun (WGS) entry which is preliminary data.</text>
</comment>
<feature type="region of interest" description="Disordered" evidence="1">
    <location>
        <begin position="466"/>
        <end position="488"/>
    </location>
</feature>
<keyword evidence="4" id="KW-0540">Nuclease</keyword>
<dbReference type="SUPFAM" id="SSF52540">
    <property type="entry name" value="P-loop containing nucleoside triphosphate hydrolases"/>
    <property type="match status" value="1"/>
</dbReference>
<dbReference type="PANTHER" id="PTHR43581:SF2">
    <property type="entry name" value="EXCINUCLEASE ATPASE SUBUNIT"/>
    <property type="match status" value="1"/>
</dbReference>
<dbReference type="CDD" id="cd01026">
    <property type="entry name" value="TOPRIM_OLD"/>
    <property type="match status" value="1"/>
</dbReference>
<dbReference type="AlphaFoldDB" id="A0A836Z4R6"/>
<keyword evidence="4" id="KW-0255">Endonuclease</keyword>